<dbReference type="Pfam" id="PF06808">
    <property type="entry name" value="DctM"/>
    <property type="match status" value="1"/>
</dbReference>
<keyword evidence="4 8" id="KW-0812">Transmembrane</keyword>
<proteinExistence type="predicted"/>
<evidence type="ECO:0000259" key="9">
    <source>
        <dbReference type="Pfam" id="PF06808"/>
    </source>
</evidence>
<evidence type="ECO:0000256" key="3">
    <source>
        <dbReference type="ARBA" id="ARBA00022519"/>
    </source>
</evidence>
<evidence type="ECO:0000256" key="8">
    <source>
        <dbReference type="SAM" id="Phobius"/>
    </source>
</evidence>
<organism evidence="10 11">
    <name type="scientific">Vibrio variabilis</name>
    <dbReference type="NCBI Taxonomy" id="990271"/>
    <lineage>
        <taxon>Bacteria</taxon>
        <taxon>Pseudomonadati</taxon>
        <taxon>Pseudomonadota</taxon>
        <taxon>Gammaproteobacteria</taxon>
        <taxon>Vibrionales</taxon>
        <taxon>Vibrionaceae</taxon>
        <taxon>Vibrio</taxon>
    </lineage>
</organism>
<keyword evidence="3 7" id="KW-0997">Cell inner membrane</keyword>
<dbReference type="Proteomes" id="UP000029223">
    <property type="component" value="Unassembled WGS sequence"/>
</dbReference>
<evidence type="ECO:0000313" key="11">
    <source>
        <dbReference type="Proteomes" id="UP000029223"/>
    </source>
</evidence>
<keyword evidence="6 8" id="KW-0472">Membrane</keyword>
<keyword evidence="11" id="KW-1185">Reference proteome</keyword>
<dbReference type="InterPro" id="IPR004681">
    <property type="entry name" value="TRAP_DctM"/>
</dbReference>
<comment type="subcellular location">
    <subcellularLocation>
        <location evidence="1 7">Cell inner membrane</location>
        <topology evidence="1 7">Multi-pass membrane protein</topology>
    </subcellularLocation>
</comment>
<protein>
    <submittedName>
        <fullName evidence="10">TRAP-type C4-dicarboxylate transport system large permease component</fullName>
    </submittedName>
</protein>
<accession>A0ABQ0JL60</accession>
<feature type="domain" description="TRAP C4-dicarboxylate transport system permease DctM subunit" evidence="9">
    <location>
        <begin position="2"/>
        <end position="37"/>
    </location>
</feature>
<dbReference type="PANTHER" id="PTHR33362:SF5">
    <property type="entry name" value="C4-DICARBOXYLATE TRAP TRANSPORTER LARGE PERMEASE PROTEIN DCTM"/>
    <property type="match status" value="1"/>
</dbReference>
<name>A0ABQ0JL60_9VIBR</name>
<keyword evidence="7" id="KW-0813">Transport</keyword>
<gene>
    <name evidence="10" type="ORF">JCM19239_941</name>
</gene>
<evidence type="ECO:0000256" key="5">
    <source>
        <dbReference type="ARBA" id="ARBA00022989"/>
    </source>
</evidence>
<comment type="caution">
    <text evidence="10">The sequence shown here is derived from an EMBL/GenBank/DDBJ whole genome shotgun (WGS) entry which is preliminary data.</text>
</comment>
<dbReference type="EMBL" id="BBMS01000066">
    <property type="protein sequence ID" value="GAL29493.1"/>
    <property type="molecule type" value="Genomic_DNA"/>
</dbReference>
<evidence type="ECO:0000256" key="6">
    <source>
        <dbReference type="ARBA" id="ARBA00023136"/>
    </source>
</evidence>
<evidence type="ECO:0000313" key="10">
    <source>
        <dbReference type="EMBL" id="GAL29493.1"/>
    </source>
</evidence>
<sequence>MVIILGGIYGGVFTPTEAAAVAAVYSFLIANFIYKDMGPFADKENKKPALVKVFETLCTKILSTRCLKQASSLLCCCLSSQMH</sequence>
<evidence type="ECO:0000256" key="7">
    <source>
        <dbReference type="RuleBase" id="RU369079"/>
    </source>
</evidence>
<evidence type="ECO:0000256" key="1">
    <source>
        <dbReference type="ARBA" id="ARBA00004429"/>
    </source>
</evidence>
<reference evidence="11" key="1">
    <citation type="submission" date="2014-09" db="EMBL/GenBank/DDBJ databases">
        <title>Vibrio variabilis JCM 19239. (C206) whole genome shotgun sequence.</title>
        <authorList>
            <person name="Sawabe T."/>
            <person name="Meirelles P."/>
            <person name="Nakanishi M."/>
            <person name="Sayaka M."/>
            <person name="Hattori M."/>
            <person name="Ohkuma M."/>
        </authorList>
    </citation>
    <scope>NUCLEOTIDE SEQUENCE [LARGE SCALE GENOMIC DNA]</scope>
    <source>
        <strain evidence="11">JCM 19239</strain>
    </source>
</reference>
<dbReference type="PANTHER" id="PTHR33362">
    <property type="entry name" value="SIALIC ACID TRAP TRANSPORTER PERMEASE PROTEIN SIAT-RELATED"/>
    <property type="match status" value="1"/>
</dbReference>
<evidence type="ECO:0000256" key="2">
    <source>
        <dbReference type="ARBA" id="ARBA00022475"/>
    </source>
</evidence>
<keyword evidence="5 8" id="KW-1133">Transmembrane helix</keyword>
<evidence type="ECO:0000256" key="4">
    <source>
        <dbReference type="ARBA" id="ARBA00022692"/>
    </source>
</evidence>
<keyword evidence="2" id="KW-1003">Cell membrane</keyword>
<feature type="transmembrane region" description="Helical" evidence="8">
    <location>
        <begin position="12"/>
        <end position="34"/>
    </location>
</feature>
<reference evidence="11" key="2">
    <citation type="submission" date="2014-09" db="EMBL/GenBank/DDBJ databases">
        <authorList>
            <consortium name="NBRP consortium"/>
            <person name="Sawabe T."/>
            <person name="Meirelles P."/>
            <person name="Nakanishi M."/>
            <person name="Sayaka M."/>
            <person name="Hattori M."/>
            <person name="Ohkuma M."/>
        </authorList>
    </citation>
    <scope>NUCLEOTIDE SEQUENCE [LARGE SCALE GENOMIC DNA]</scope>
    <source>
        <strain evidence="11">JCM 19239</strain>
    </source>
</reference>
<comment type="function">
    <text evidence="7">Part of the tripartite ATP-independent periplasmic (TRAP) transport system.</text>
</comment>
<dbReference type="InterPro" id="IPR010656">
    <property type="entry name" value="DctM"/>
</dbReference>